<evidence type="ECO:0000313" key="4">
    <source>
        <dbReference type="EMBL" id="ODN41414.1"/>
    </source>
</evidence>
<dbReference type="InterPro" id="IPR032869">
    <property type="entry name" value="WHH_dom_containing"/>
</dbReference>
<protein>
    <recommendedName>
        <fullName evidence="3">Teneurin-like YD-shell domain-containing protein</fullName>
    </recommendedName>
</protein>
<dbReference type="Pfam" id="PF05593">
    <property type="entry name" value="RHS_repeat"/>
    <property type="match status" value="2"/>
</dbReference>
<dbReference type="Gene3D" id="3.90.930.1">
    <property type="match status" value="1"/>
</dbReference>
<gene>
    <name evidence="4" type="ORF">BGC07_16760</name>
</gene>
<dbReference type="InterPro" id="IPR006530">
    <property type="entry name" value="YD"/>
</dbReference>
<dbReference type="NCBIfam" id="TIGR01643">
    <property type="entry name" value="YD_repeat_2x"/>
    <property type="match status" value="6"/>
</dbReference>
<proteinExistence type="predicted"/>
<evidence type="ECO:0000313" key="5">
    <source>
        <dbReference type="Proteomes" id="UP000094329"/>
    </source>
</evidence>
<evidence type="ECO:0000256" key="2">
    <source>
        <dbReference type="SAM" id="SignalP"/>
    </source>
</evidence>
<dbReference type="NCBIfam" id="TIGR03696">
    <property type="entry name" value="Rhs_assc_core"/>
    <property type="match status" value="1"/>
</dbReference>
<keyword evidence="5" id="KW-1185">Reference proteome</keyword>
<dbReference type="RefSeq" id="WP_069314207.1">
    <property type="nucleotide sequence ID" value="NZ_MDTU01000003.1"/>
</dbReference>
<dbReference type="InterPro" id="IPR056823">
    <property type="entry name" value="TEN-like_YD-shell"/>
</dbReference>
<feature type="domain" description="Teneurin-like YD-shell" evidence="3">
    <location>
        <begin position="296"/>
        <end position="427"/>
    </location>
</feature>
<sequence>MKRKNKPLRLKLIASSLLTVFALSNVYAEQGQYDFTYSDKQTQYSNPLGGKTTETFTTINGKKVSTQVIQTLPNSSTQITTKYGYDANGRPAYIKYPNGAETFYYYSDAGLLDSKIEAKGTPLELRTSYQWDTTTRLPTSVSINGFYTKKFTYDKHAQPLSVTLTDGQSSRVWQYTYDKNELVSTSQAPYNTPDQLTHYKYANGLLSSITNSLGQTTTFDAYDAGGYLTQSTGANGVKTTYSYDPMDLLTGVTVNGATTQYKYDDDNHISEIVLPDGVTKKFTYNYWGHLKDKTDSQSNQVIYTLNSLGEPIEQTIKTKAGNRLESNKYTYDGFGRLSSIIDAYGNTIKYQYDNSGNISSIIDALQHTSTSTYNANNQIDKSTTALKQSVSYTYDPLGHITSVTDYNGNKTTYTYDKYGDLIELNSPDKGKITYSYNAAGQLTQETVANGITAQYSYDALNRLTNIKYPHSTIHYTFDQGAYGKGRLSSVATDQSNVAFTYNPWGSVTSEAYTDGQKQFKVNYDYNIAQRLQSITYPSGKKVTFSYDNDGRVNTVKLDETAIATNIKYLPFGPMNSMKLGNGATLSREYNLNYQLTHQAVNNSSDDSYIYDASGSITEFKNNLTPTENKTYSYDATDRLTSVKSQLETINYTYDANGNRLTEASSSKGQSNNQYNSKNNQLVNSASKTVTHDAVGNITALGDEAFTYDDQKHLLSVSKAGKPLASYSYNGLGQRISKKYGSNEAYYIYDLNGKLIEINDNGKITDFIYLNNEPLAEVTQGQVYYFINNSLGTPEYLVDSANKSQWHGNVYPFSVNASGSVNQPLRFAGQLDDAVTGLVYNNARDYIPGLGRYLQADPLGLASGSLNNYAYVANNPVNLSDPHGTCIEDACIVEGAAVAAVVEEAAPIVAEVGEYVAEEIEQGVNSVIEYFEGSSEPAAIADETGASSEQICIPKINGRNPINSKYAGQTHPSGVKFNDQGFPDFSPYSRAETQIEGLTGRYSTDERLANQDIGLSSTPEGYVWHHVEDGETMQLVPKNIHRAARHTGGAAIIKNGGFD</sequence>
<keyword evidence="2" id="KW-0732">Signal</keyword>
<keyword evidence="1" id="KW-0677">Repeat</keyword>
<accession>A0ABX3A5L6</accession>
<dbReference type="InterPro" id="IPR031325">
    <property type="entry name" value="RHS_repeat"/>
</dbReference>
<dbReference type="Pfam" id="PF14414">
    <property type="entry name" value="WHH"/>
    <property type="match status" value="1"/>
</dbReference>
<feature type="domain" description="Teneurin-like YD-shell" evidence="3">
    <location>
        <begin position="605"/>
        <end position="875"/>
    </location>
</feature>
<dbReference type="PANTHER" id="PTHR32305:SF15">
    <property type="entry name" value="PROTEIN RHSA-RELATED"/>
    <property type="match status" value="1"/>
</dbReference>
<dbReference type="EMBL" id="MDTU01000003">
    <property type="protein sequence ID" value="ODN41414.1"/>
    <property type="molecule type" value="Genomic_DNA"/>
</dbReference>
<dbReference type="PANTHER" id="PTHR32305">
    <property type="match status" value="1"/>
</dbReference>
<reference evidence="4 5" key="1">
    <citation type="submission" date="2016-08" db="EMBL/GenBank/DDBJ databases">
        <title>Draft genome sequence of Candidatus Piscirickettsia litoralis, from seawater.</title>
        <authorList>
            <person name="Wan X."/>
            <person name="Lee A.J."/>
            <person name="Hou S."/>
            <person name="Donachie S.P."/>
        </authorList>
    </citation>
    <scope>NUCLEOTIDE SEQUENCE [LARGE SCALE GENOMIC DNA]</scope>
    <source>
        <strain evidence="4 5">Y2</strain>
    </source>
</reference>
<dbReference type="InterPro" id="IPR050708">
    <property type="entry name" value="T6SS_VgrG/RHS"/>
</dbReference>
<dbReference type="Gene3D" id="2.180.10.10">
    <property type="entry name" value="RHS repeat-associated core"/>
    <property type="match status" value="2"/>
</dbReference>
<dbReference type="InterPro" id="IPR022385">
    <property type="entry name" value="Rhs_assc_core"/>
</dbReference>
<feature type="domain" description="Teneurin-like YD-shell" evidence="3">
    <location>
        <begin position="484"/>
        <end position="557"/>
    </location>
</feature>
<organism evidence="4 5">
    <name type="scientific">Piscirickettsia litoralis</name>
    <dbReference type="NCBI Taxonomy" id="1891921"/>
    <lineage>
        <taxon>Bacteria</taxon>
        <taxon>Pseudomonadati</taxon>
        <taxon>Pseudomonadota</taxon>
        <taxon>Gammaproteobacteria</taxon>
        <taxon>Thiotrichales</taxon>
        <taxon>Piscirickettsiaceae</taxon>
        <taxon>Piscirickettsia</taxon>
    </lineage>
</organism>
<evidence type="ECO:0000256" key="1">
    <source>
        <dbReference type="ARBA" id="ARBA00022737"/>
    </source>
</evidence>
<dbReference type="Proteomes" id="UP000094329">
    <property type="component" value="Unassembled WGS sequence"/>
</dbReference>
<evidence type="ECO:0000259" key="3">
    <source>
        <dbReference type="Pfam" id="PF25023"/>
    </source>
</evidence>
<feature type="chain" id="PRO_5047387011" description="Teneurin-like YD-shell domain-containing protein" evidence="2">
    <location>
        <begin position="29"/>
        <end position="1058"/>
    </location>
</feature>
<dbReference type="Pfam" id="PF25023">
    <property type="entry name" value="TEN_YD-shell"/>
    <property type="match status" value="3"/>
</dbReference>
<comment type="caution">
    <text evidence="4">The sequence shown here is derived from an EMBL/GenBank/DDBJ whole genome shotgun (WGS) entry which is preliminary data.</text>
</comment>
<name>A0ABX3A5L6_9GAMM</name>
<feature type="signal peptide" evidence="2">
    <location>
        <begin position="1"/>
        <end position="28"/>
    </location>
</feature>